<accession>A0ACC2CSA9</accession>
<keyword evidence="2" id="KW-1185">Reference proteome</keyword>
<gene>
    <name evidence="1" type="ORF">O6H91_09G097900</name>
</gene>
<evidence type="ECO:0000313" key="1">
    <source>
        <dbReference type="EMBL" id="KAJ7544894.1"/>
    </source>
</evidence>
<organism evidence="1 2">
    <name type="scientific">Diphasiastrum complanatum</name>
    <name type="common">Issler's clubmoss</name>
    <name type="synonym">Lycopodium complanatum</name>
    <dbReference type="NCBI Taxonomy" id="34168"/>
    <lineage>
        <taxon>Eukaryota</taxon>
        <taxon>Viridiplantae</taxon>
        <taxon>Streptophyta</taxon>
        <taxon>Embryophyta</taxon>
        <taxon>Tracheophyta</taxon>
        <taxon>Lycopodiopsida</taxon>
        <taxon>Lycopodiales</taxon>
        <taxon>Lycopodiaceae</taxon>
        <taxon>Lycopodioideae</taxon>
        <taxon>Diphasiastrum</taxon>
    </lineage>
</organism>
<proteinExistence type="predicted"/>
<name>A0ACC2CSA9_DIPCM</name>
<sequence>MSSHHVVHVDDEGEPQCDIGNERKVHSLGLSSKIYEGSIQVVPDICPKHYSLESLALRSFSTVEKVFANGDFYCGSWQSGLPDGTGKYLWSDGCMYEGKWERGKKTGRGKISWPSGATYEGDFVGGYIHGLGTYTGVDGTTYKGNWSVNVKHGLGRMRYANGDVYEGSWNQGVQDGPGRYVWEHGSMYMGNWRGGVMSGSGFLKWASEDVFDGEWLDGVEHGHGVYYWVDGSCYLGTWRRGLKDGKGIYVPAESLPSTSKSTTTGVFTDHRHRSELVDELIAAGVLYKGTQSLSFDHGWSALSKSRKSKRRSSSEKFPSKSVGSWDQTLLKNLKLQRRFSLEGSLERLRNSNTDTGLLTTKQPVLEGEEGPFSQVHVVSQPPIVEREYVQGVLISEVVKHPASSIAHRNLKKRQRRQQKEIKRPGETIFKGHRSYDLMLSLQLGIRYMVGKMTPEPKHEVDASDFSPDACVHIDFPRMGSRLTPCHQSADFKWKDYCPRVFRHLRHMFMIDSADYMLSICGNDALREMPSPGKSGSVFFLSQDDRFIIKTLSKAEVKVLLGMLPSYHHHVQEYENTLITKFFGLHRVKPHGGRKVRFVVMGNMFCTDLHIHRRYDLKGSSQGRSTKNVEIDENTTLKDLDLDFVFQLEPSWREALFRQLECDCKFLESQGIMDYSLLLGVHFRAPQYDHVLSPGFCHTPDKPESTLCQAPLEEEAASYTEEEWFHTGGLILVPREPGMEVSTPGLHVRGSPLRAPTGRDEEVDLLLPGTARLQIQLGVNMPARADRRTKAEDINMDGSYLGEVHDVILYLGIIDILQTYDLRKRIEHAYKSLRYDPLSISAVQPKLYGERFQGFIHSIFPPAQI</sequence>
<dbReference type="Proteomes" id="UP001162992">
    <property type="component" value="Chromosome 9"/>
</dbReference>
<protein>
    <submittedName>
        <fullName evidence="1">Uncharacterized protein</fullName>
    </submittedName>
</protein>
<evidence type="ECO:0000313" key="2">
    <source>
        <dbReference type="Proteomes" id="UP001162992"/>
    </source>
</evidence>
<dbReference type="EMBL" id="CM055100">
    <property type="protein sequence ID" value="KAJ7544894.1"/>
    <property type="molecule type" value="Genomic_DNA"/>
</dbReference>
<reference evidence="2" key="1">
    <citation type="journal article" date="2024" name="Proc. Natl. Acad. Sci. U.S.A.">
        <title>Extraordinary preservation of gene collinearity over three hundred million years revealed in homosporous lycophytes.</title>
        <authorList>
            <person name="Li C."/>
            <person name="Wickell D."/>
            <person name="Kuo L.Y."/>
            <person name="Chen X."/>
            <person name="Nie B."/>
            <person name="Liao X."/>
            <person name="Peng D."/>
            <person name="Ji J."/>
            <person name="Jenkins J."/>
            <person name="Williams M."/>
            <person name="Shu S."/>
            <person name="Plott C."/>
            <person name="Barry K."/>
            <person name="Rajasekar S."/>
            <person name="Grimwood J."/>
            <person name="Han X."/>
            <person name="Sun S."/>
            <person name="Hou Z."/>
            <person name="He W."/>
            <person name="Dai G."/>
            <person name="Sun C."/>
            <person name="Schmutz J."/>
            <person name="Leebens-Mack J.H."/>
            <person name="Li F.W."/>
            <person name="Wang L."/>
        </authorList>
    </citation>
    <scope>NUCLEOTIDE SEQUENCE [LARGE SCALE GENOMIC DNA]</scope>
    <source>
        <strain evidence="2">cv. PW_Plant_1</strain>
    </source>
</reference>
<comment type="caution">
    <text evidence="1">The sequence shown here is derived from an EMBL/GenBank/DDBJ whole genome shotgun (WGS) entry which is preliminary data.</text>
</comment>